<dbReference type="SUPFAM" id="SSF51261">
    <property type="entry name" value="Duplicated hybrid motif"/>
    <property type="match status" value="1"/>
</dbReference>
<dbReference type="InterPro" id="IPR016047">
    <property type="entry name" value="M23ase_b-sheet_dom"/>
</dbReference>
<dbReference type="OrthoDB" id="5623881at2"/>
<keyword evidence="1" id="KW-1133">Transmembrane helix</keyword>
<proteinExistence type="predicted"/>
<reference evidence="3 4" key="1">
    <citation type="submission" date="2018-02" db="EMBL/GenBank/DDBJ databases">
        <title>Complete genome sequencing of Faecalibacterium prausnitzii strains isolated from the human gut.</title>
        <authorList>
            <person name="Fitzgerald B.C."/>
            <person name="Shkoporov A.N."/>
            <person name="Ross P.R."/>
            <person name="Hill C."/>
        </authorList>
    </citation>
    <scope>NUCLEOTIDE SEQUENCE [LARGE SCALE GENOMIC DNA]</scope>
    <source>
        <strain evidence="3 4">APC942/32-1</strain>
    </source>
</reference>
<dbReference type="Proteomes" id="UP000251144">
    <property type="component" value="Unassembled WGS sequence"/>
</dbReference>
<protein>
    <submittedName>
        <fullName evidence="3">M23 family peptidase</fullName>
    </submittedName>
</protein>
<dbReference type="PANTHER" id="PTHR21666:SF290">
    <property type="entry name" value="PEPTIDASE M23 DOMAIN PROTEIN"/>
    <property type="match status" value="1"/>
</dbReference>
<dbReference type="InterPro" id="IPR011055">
    <property type="entry name" value="Dup_hybrid_motif"/>
</dbReference>
<dbReference type="Gene3D" id="2.70.70.10">
    <property type="entry name" value="Glucose Permease (Domain IIA)"/>
    <property type="match status" value="1"/>
</dbReference>
<evidence type="ECO:0000256" key="1">
    <source>
        <dbReference type="SAM" id="Phobius"/>
    </source>
</evidence>
<dbReference type="AlphaFoldDB" id="A0A329TTH4"/>
<dbReference type="EMBL" id="PRLB01000015">
    <property type="protein sequence ID" value="RAW52569.1"/>
    <property type="molecule type" value="Genomic_DNA"/>
</dbReference>
<dbReference type="CDD" id="cd12797">
    <property type="entry name" value="M23_peptidase"/>
    <property type="match status" value="1"/>
</dbReference>
<feature type="domain" description="M23ase beta-sheet core" evidence="2">
    <location>
        <begin position="100"/>
        <end position="194"/>
    </location>
</feature>
<feature type="transmembrane region" description="Helical" evidence="1">
    <location>
        <begin position="47"/>
        <end position="67"/>
    </location>
</feature>
<dbReference type="PANTHER" id="PTHR21666">
    <property type="entry name" value="PEPTIDASE-RELATED"/>
    <property type="match status" value="1"/>
</dbReference>
<dbReference type="Pfam" id="PF01551">
    <property type="entry name" value="Peptidase_M23"/>
    <property type="match status" value="1"/>
</dbReference>
<organism evidence="3 4">
    <name type="scientific">Faecalibacterium prausnitzii</name>
    <dbReference type="NCBI Taxonomy" id="853"/>
    <lineage>
        <taxon>Bacteria</taxon>
        <taxon>Bacillati</taxon>
        <taxon>Bacillota</taxon>
        <taxon>Clostridia</taxon>
        <taxon>Eubacteriales</taxon>
        <taxon>Oscillospiraceae</taxon>
        <taxon>Faecalibacterium</taxon>
    </lineage>
</organism>
<keyword evidence="1" id="KW-0472">Membrane</keyword>
<dbReference type="GO" id="GO:0004222">
    <property type="term" value="F:metalloendopeptidase activity"/>
    <property type="evidence" value="ECO:0007669"/>
    <property type="project" value="TreeGrafter"/>
</dbReference>
<evidence type="ECO:0000313" key="4">
    <source>
        <dbReference type="Proteomes" id="UP000251144"/>
    </source>
</evidence>
<accession>A0A329TTH4</accession>
<keyword evidence="1" id="KW-0812">Transmembrane</keyword>
<evidence type="ECO:0000259" key="2">
    <source>
        <dbReference type="Pfam" id="PF01551"/>
    </source>
</evidence>
<name>A0A329TTH4_9FIRM</name>
<comment type="caution">
    <text evidence="3">The sequence shown here is derived from an EMBL/GenBank/DDBJ whole genome shotgun (WGS) entry which is preliminary data.</text>
</comment>
<evidence type="ECO:0000313" key="3">
    <source>
        <dbReference type="EMBL" id="RAW52569.1"/>
    </source>
</evidence>
<sequence length="204" mass="22367">MAEGLFVYPGNIPRAIFFNNRINCGKRGGNQMRIKQNRTAKRPYRRVVAALLLAILIGMAGLTARAGKAQSCRFPLESSGWRVSDAYGWREDPFTGQKTFHRGIDLACGEGTPVLAVMDGVVSQARMSTSYGNVLRLCHENGQETVYAHLQYLFVRPGEVVGAGQIIGTVGQTGRATGVHLHFELWSHGNARDPAEVLDEKLLP</sequence>
<dbReference type="InterPro" id="IPR050570">
    <property type="entry name" value="Cell_wall_metabolism_enzyme"/>
</dbReference>
<gene>
    <name evidence="3" type="ORF">C4N26_12720</name>
</gene>